<reference evidence="9" key="1">
    <citation type="submission" date="2025-08" db="UniProtKB">
        <authorList>
            <consortium name="RefSeq"/>
        </authorList>
    </citation>
    <scope>IDENTIFICATION</scope>
</reference>
<evidence type="ECO:0000313" key="9">
    <source>
        <dbReference type="RefSeq" id="XP_026743210.1"/>
    </source>
</evidence>
<evidence type="ECO:0000256" key="1">
    <source>
        <dbReference type="ARBA" id="ARBA00005964"/>
    </source>
</evidence>
<dbReference type="PANTHER" id="PTHR11559">
    <property type="entry name" value="CARBOXYLESTERASE"/>
    <property type="match status" value="1"/>
</dbReference>
<dbReference type="EC" id="3.1.1.-" evidence="6"/>
<keyword evidence="2" id="KW-0719">Serine esterase</keyword>
<dbReference type="OrthoDB" id="19653at2759"/>
<dbReference type="InterPro" id="IPR002018">
    <property type="entry name" value="CarbesteraseB"/>
</dbReference>
<evidence type="ECO:0000256" key="4">
    <source>
        <dbReference type="ARBA" id="ARBA00023157"/>
    </source>
</evidence>
<dbReference type="InterPro" id="IPR019826">
    <property type="entry name" value="Carboxylesterase_B_AS"/>
</dbReference>
<evidence type="ECO:0000313" key="8">
    <source>
        <dbReference type="Proteomes" id="UP000322000"/>
    </source>
</evidence>
<keyword evidence="3 6" id="KW-0378">Hydrolase</keyword>
<evidence type="ECO:0000256" key="2">
    <source>
        <dbReference type="ARBA" id="ARBA00022487"/>
    </source>
</evidence>
<feature type="domain" description="Carboxylesterase type B" evidence="7">
    <location>
        <begin position="56"/>
        <end position="586"/>
    </location>
</feature>
<gene>
    <name evidence="9" type="primary">LOC113504903</name>
</gene>
<evidence type="ECO:0000256" key="5">
    <source>
        <dbReference type="ARBA" id="ARBA00023180"/>
    </source>
</evidence>
<dbReference type="PROSITE" id="PS00122">
    <property type="entry name" value="CARBOXYLESTERASE_B_1"/>
    <property type="match status" value="1"/>
</dbReference>
<dbReference type="Gene3D" id="3.40.50.1820">
    <property type="entry name" value="alpha/beta hydrolase"/>
    <property type="match status" value="1"/>
</dbReference>
<sequence>MRARSARRQCGVRPRPDMTPLRTLALLLCVYAAHALPCLSCDAEAPSCLSCKADAPLAHIDSGWLYGARRVADNGVAYASFRGVPYAKQPIGELRFRELKPAEPWDCLDARNEGPICFQTDVLYGKLMQPQGENNPSSVDKPQCRGQEACIHANIHVPLESLPHVDRDHCQVAFPDKAGSGLPILVFVHGGGFAFGSGDADVYGPEYLVSKKVIVITFNYRLNVFGFLSLNTPEIPGNAGLRDMVTLLRWVKRNARAFGGDPDNVTIAGQSAGAVAAHMLALSKATKGLFKRALLMSGTATSGFFTPSPLFAHLMSNNLLMWMGINSTDSEEIHRQLIELPPEKLCEVNSGLLEHIGLTTFTPVVESPIPGVETIVDDYPDVLIANGRNKDIPLMVGYTSDECETFRHRLESIDLVERIKQNITVIVPPKTLFTTPQELVLDVAKKIDRAYYNGTKSLDSFIASCTEGFYEYAALKLSEERARVGGAPVYLYQFSYESPSSAIKQEMGASYRGVGHIEDLTYVFKVNSVVGTPGSIPPTPTDVQMKNLMRDFVVNFMTCSQPICDDVHLQWPAFKGSQYQDIESPTAYQSKQISPRQREIIKFYDSLSVI</sequence>
<keyword evidence="5" id="KW-0325">Glycoprotein</keyword>
<dbReference type="InParanoid" id="A0A7E5WR19"/>
<protein>
    <recommendedName>
        <fullName evidence="6">Carboxylic ester hydrolase</fullName>
        <ecNumber evidence="6">3.1.1.-</ecNumber>
    </recommendedName>
</protein>
<dbReference type="Pfam" id="PF00135">
    <property type="entry name" value="COesterase"/>
    <property type="match status" value="1"/>
</dbReference>
<dbReference type="InterPro" id="IPR029058">
    <property type="entry name" value="AB_hydrolase_fold"/>
</dbReference>
<evidence type="ECO:0000259" key="7">
    <source>
        <dbReference type="Pfam" id="PF00135"/>
    </source>
</evidence>
<dbReference type="GeneID" id="113504903"/>
<dbReference type="KEGG" id="tnl:113504903"/>
<organism evidence="8 9">
    <name type="scientific">Trichoplusia ni</name>
    <name type="common">Cabbage looper</name>
    <dbReference type="NCBI Taxonomy" id="7111"/>
    <lineage>
        <taxon>Eukaryota</taxon>
        <taxon>Metazoa</taxon>
        <taxon>Ecdysozoa</taxon>
        <taxon>Arthropoda</taxon>
        <taxon>Hexapoda</taxon>
        <taxon>Insecta</taxon>
        <taxon>Pterygota</taxon>
        <taxon>Neoptera</taxon>
        <taxon>Endopterygota</taxon>
        <taxon>Lepidoptera</taxon>
        <taxon>Glossata</taxon>
        <taxon>Ditrysia</taxon>
        <taxon>Noctuoidea</taxon>
        <taxon>Noctuidae</taxon>
        <taxon>Plusiinae</taxon>
        <taxon>Trichoplusia</taxon>
    </lineage>
</organism>
<keyword evidence="6" id="KW-0732">Signal</keyword>
<dbReference type="GO" id="GO:0052689">
    <property type="term" value="F:carboxylic ester hydrolase activity"/>
    <property type="evidence" value="ECO:0007669"/>
    <property type="project" value="UniProtKB-KW"/>
</dbReference>
<accession>A0A7E5WR19</accession>
<dbReference type="Proteomes" id="UP000322000">
    <property type="component" value="Chromosome 23"/>
</dbReference>
<dbReference type="InterPro" id="IPR050309">
    <property type="entry name" value="Type-B_Carboxylest/Lipase"/>
</dbReference>
<keyword evidence="8" id="KW-1185">Reference proteome</keyword>
<dbReference type="CTD" id="692579"/>
<name>A0A7E5WR19_TRINI</name>
<keyword evidence="4" id="KW-1015">Disulfide bond</keyword>
<dbReference type="RefSeq" id="XP_026743210.1">
    <property type="nucleotide sequence ID" value="XM_026887409.1"/>
</dbReference>
<proteinExistence type="inferred from homology"/>
<dbReference type="AlphaFoldDB" id="A0A7E5WR19"/>
<evidence type="ECO:0000256" key="3">
    <source>
        <dbReference type="ARBA" id="ARBA00022801"/>
    </source>
</evidence>
<dbReference type="SUPFAM" id="SSF53474">
    <property type="entry name" value="alpha/beta-Hydrolases"/>
    <property type="match status" value="1"/>
</dbReference>
<feature type="signal peptide" evidence="6">
    <location>
        <begin position="1"/>
        <end position="35"/>
    </location>
</feature>
<comment type="similarity">
    <text evidence="1 6">Belongs to the type-B carboxylesterase/lipase family.</text>
</comment>
<evidence type="ECO:0000256" key="6">
    <source>
        <dbReference type="RuleBase" id="RU361235"/>
    </source>
</evidence>
<feature type="chain" id="PRO_5029038453" description="Carboxylic ester hydrolase" evidence="6">
    <location>
        <begin position="36"/>
        <end position="610"/>
    </location>
</feature>